<feature type="compositionally biased region" description="Basic residues" evidence="1">
    <location>
        <begin position="77"/>
        <end position="89"/>
    </location>
</feature>
<evidence type="ECO:0000313" key="2">
    <source>
        <dbReference type="EMBL" id="KZV48351.1"/>
    </source>
</evidence>
<reference evidence="2 3" key="1">
    <citation type="journal article" date="2015" name="Proc. Natl. Acad. Sci. U.S.A.">
        <title>The resurrection genome of Boea hygrometrica: A blueprint for survival of dehydration.</title>
        <authorList>
            <person name="Xiao L."/>
            <person name="Yang G."/>
            <person name="Zhang L."/>
            <person name="Yang X."/>
            <person name="Zhao S."/>
            <person name="Ji Z."/>
            <person name="Zhou Q."/>
            <person name="Hu M."/>
            <person name="Wang Y."/>
            <person name="Chen M."/>
            <person name="Xu Y."/>
            <person name="Jin H."/>
            <person name="Xiao X."/>
            <person name="Hu G."/>
            <person name="Bao F."/>
            <person name="Hu Y."/>
            <person name="Wan P."/>
            <person name="Li L."/>
            <person name="Deng X."/>
            <person name="Kuang T."/>
            <person name="Xiang C."/>
            <person name="Zhu J.K."/>
            <person name="Oliver M.J."/>
            <person name="He Y."/>
        </authorList>
    </citation>
    <scope>NUCLEOTIDE SEQUENCE [LARGE SCALE GENOMIC DNA]</scope>
    <source>
        <strain evidence="3">cv. XS01</strain>
    </source>
</reference>
<evidence type="ECO:0000313" key="3">
    <source>
        <dbReference type="Proteomes" id="UP000250235"/>
    </source>
</evidence>
<keyword evidence="3" id="KW-1185">Reference proteome</keyword>
<dbReference type="EMBL" id="KQ993918">
    <property type="protein sequence ID" value="KZV48351.1"/>
    <property type="molecule type" value="Genomic_DNA"/>
</dbReference>
<feature type="compositionally biased region" description="Polar residues" evidence="1">
    <location>
        <begin position="28"/>
        <end position="37"/>
    </location>
</feature>
<feature type="compositionally biased region" description="Basic and acidic residues" evidence="1">
    <location>
        <begin position="1"/>
        <end position="11"/>
    </location>
</feature>
<dbReference type="Proteomes" id="UP000250235">
    <property type="component" value="Unassembled WGS sequence"/>
</dbReference>
<gene>
    <name evidence="2" type="ORF">F511_35840</name>
</gene>
<accession>A0A2Z7CMM5</accession>
<feature type="region of interest" description="Disordered" evidence="1">
    <location>
        <begin position="1"/>
        <end position="60"/>
    </location>
</feature>
<organism evidence="2 3">
    <name type="scientific">Dorcoceras hygrometricum</name>
    <dbReference type="NCBI Taxonomy" id="472368"/>
    <lineage>
        <taxon>Eukaryota</taxon>
        <taxon>Viridiplantae</taxon>
        <taxon>Streptophyta</taxon>
        <taxon>Embryophyta</taxon>
        <taxon>Tracheophyta</taxon>
        <taxon>Spermatophyta</taxon>
        <taxon>Magnoliopsida</taxon>
        <taxon>eudicotyledons</taxon>
        <taxon>Gunneridae</taxon>
        <taxon>Pentapetalae</taxon>
        <taxon>asterids</taxon>
        <taxon>lamiids</taxon>
        <taxon>Lamiales</taxon>
        <taxon>Gesneriaceae</taxon>
        <taxon>Didymocarpoideae</taxon>
        <taxon>Trichosporeae</taxon>
        <taxon>Loxocarpinae</taxon>
        <taxon>Dorcoceras</taxon>
    </lineage>
</organism>
<feature type="region of interest" description="Disordered" evidence="1">
    <location>
        <begin position="75"/>
        <end position="143"/>
    </location>
</feature>
<protein>
    <submittedName>
        <fullName evidence="2">Uncharacterized protein</fullName>
    </submittedName>
</protein>
<name>A0A2Z7CMM5_9LAMI</name>
<dbReference type="AlphaFoldDB" id="A0A2Z7CMM5"/>
<sequence length="143" mass="15102">MSLDQRRRTAIDHNSQQRRQASPIVGQRASSGATRHATSGGAMVRDNSREAASDQGAGQQRLSCAAASIFASASKLRPWRHASSHRRPPHTTSARPSRTAAPDVAQPARATCDEARAHACGGERGPPHMAAAGGRSSKIDFSI</sequence>
<proteinExistence type="predicted"/>
<evidence type="ECO:0000256" key="1">
    <source>
        <dbReference type="SAM" id="MobiDB-lite"/>
    </source>
</evidence>